<feature type="compositionally biased region" description="Low complexity" evidence="3">
    <location>
        <begin position="18"/>
        <end position="28"/>
    </location>
</feature>
<evidence type="ECO:0000256" key="2">
    <source>
        <dbReference type="ARBA" id="ARBA00043974"/>
    </source>
</evidence>
<organism evidence="4 5">
    <name type="scientific">Meira miltonrushii</name>
    <dbReference type="NCBI Taxonomy" id="1280837"/>
    <lineage>
        <taxon>Eukaryota</taxon>
        <taxon>Fungi</taxon>
        <taxon>Dikarya</taxon>
        <taxon>Basidiomycota</taxon>
        <taxon>Ustilaginomycotina</taxon>
        <taxon>Exobasidiomycetes</taxon>
        <taxon>Exobasidiales</taxon>
        <taxon>Brachybasidiaceae</taxon>
        <taxon>Meira</taxon>
    </lineage>
</organism>
<dbReference type="InterPro" id="IPR008012">
    <property type="entry name" value="Ump1"/>
</dbReference>
<sequence>MSNADSGPSLRLVPGPASSNSISIQSTSHPVHAGVHDSMRHGQRNLATEVSSSSIQHPLQHRLESWDATRDNLKLTMQRNMFGMAAPIRTLMERRIVEHNPHFPALQAGQMGGGPRKGLSALHRDILNGDDETIDPVDFLPSAGGPEMLDIHAQMERKHNI</sequence>
<dbReference type="AlphaFoldDB" id="A0A316VIB6"/>
<comment type="similarity">
    <text evidence="2">Belongs to the POMP/UMP1 family.</text>
</comment>
<dbReference type="Pfam" id="PF05348">
    <property type="entry name" value="UMP1"/>
    <property type="match status" value="1"/>
</dbReference>
<dbReference type="InParanoid" id="A0A316VIB6"/>
<dbReference type="GeneID" id="37019334"/>
<proteinExistence type="inferred from homology"/>
<evidence type="ECO:0000313" key="4">
    <source>
        <dbReference type="EMBL" id="PWN37342.1"/>
    </source>
</evidence>
<keyword evidence="1" id="KW-0143">Chaperone</keyword>
<dbReference type="STRING" id="1280837.A0A316VIB6"/>
<dbReference type="PANTHER" id="PTHR12828:SF3">
    <property type="entry name" value="PROTEASOME MATURATION PROTEIN"/>
    <property type="match status" value="1"/>
</dbReference>
<dbReference type="GO" id="GO:0043248">
    <property type="term" value="P:proteasome assembly"/>
    <property type="evidence" value="ECO:0007669"/>
    <property type="project" value="InterPro"/>
</dbReference>
<reference evidence="4 5" key="1">
    <citation type="journal article" date="2018" name="Mol. Biol. Evol.">
        <title>Broad Genomic Sampling Reveals a Smut Pathogenic Ancestry of the Fungal Clade Ustilaginomycotina.</title>
        <authorList>
            <person name="Kijpornyongpan T."/>
            <person name="Mondo S.J."/>
            <person name="Barry K."/>
            <person name="Sandor L."/>
            <person name="Lee J."/>
            <person name="Lipzen A."/>
            <person name="Pangilinan J."/>
            <person name="LaButti K."/>
            <person name="Hainaut M."/>
            <person name="Henrissat B."/>
            <person name="Grigoriev I.V."/>
            <person name="Spatafora J.W."/>
            <person name="Aime M.C."/>
        </authorList>
    </citation>
    <scope>NUCLEOTIDE SEQUENCE [LARGE SCALE GENOMIC DNA]</scope>
    <source>
        <strain evidence="4 5">MCA 3882</strain>
    </source>
</reference>
<dbReference type="PANTHER" id="PTHR12828">
    <property type="entry name" value="PROTEASOME MATURATION PROTEIN UMP1"/>
    <property type="match status" value="1"/>
</dbReference>
<evidence type="ECO:0008006" key="6">
    <source>
        <dbReference type="Google" id="ProtNLM"/>
    </source>
</evidence>
<name>A0A316VIB6_9BASI</name>
<dbReference type="EMBL" id="KZ819602">
    <property type="protein sequence ID" value="PWN37342.1"/>
    <property type="molecule type" value="Genomic_DNA"/>
</dbReference>
<evidence type="ECO:0000256" key="3">
    <source>
        <dbReference type="SAM" id="MobiDB-lite"/>
    </source>
</evidence>
<gene>
    <name evidence="4" type="ORF">FA14DRAFT_152739</name>
</gene>
<accession>A0A316VIB6</accession>
<dbReference type="FunCoup" id="A0A316VIB6">
    <property type="interactions" value="327"/>
</dbReference>
<dbReference type="OrthoDB" id="15001at2759"/>
<keyword evidence="5" id="KW-1185">Reference proteome</keyword>
<protein>
    <recommendedName>
        <fullName evidence="6">Proteasome maturation factor UMP1</fullName>
    </recommendedName>
</protein>
<feature type="region of interest" description="Disordered" evidence="3">
    <location>
        <begin position="1"/>
        <end position="35"/>
    </location>
</feature>
<dbReference type="GO" id="GO:0005634">
    <property type="term" value="C:nucleus"/>
    <property type="evidence" value="ECO:0007669"/>
    <property type="project" value="TreeGrafter"/>
</dbReference>
<dbReference type="RefSeq" id="XP_025357644.1">
    <property type="nucleotide sequence ID" value="XM_025497553.1"/>
</dbReference>
<evidence type="ECO:0000313" key="5">
    <source>
        <dbReference type="Proteomes" id="UP000245771"/>
    </source>
</evidence>
<evidence type="ECO:0000256" key="1">
    <source>
        <dbReference type="ARBA" id="ARBA00023186"/>
    </source>
</evidence>
<dbReference type="Proteomes" id="UP000245771">
    <property type="component" value="Unassembled WGS sequence"/>
</dbReference>
<dbReference type="GO" id="GO:0005737">
    <property type="term" value="C:cytoplasm"/>
    <property type="evidence" value="ECO:0007669"/>
    <property type="project" value="TreeGrafter"/>
</dbReference>